<keyword evidence="2" id="KW-1185">Reference proteome</keyword>
<accession>A0A1I5W1I8</accession>
<sequence length="151" mass="16232">MDDFQLFDGVAFGSQISPVVLLDCLPPCACGAPADGPLLNAIFALLDGGFAGVRELKGDTPTTYLNLVLAYTDQANTRPLWLSIDPSSIEGQAILALLHEAKSGTTRTDRDLAAHAIHMVETAYTHAGRSEEFYAAAQRALEIQRQAEVMQ</sequence>
<evidence type="ECO:0000313" key="2">
    <source>
        <dbReference type="Proteomes" id="UP000182025"/>
    </source>
</evidence>
<dbReference type="EMBL" id="FOXK01000008">
    <property type="protein sequence ID" value="SFQ13116.1"/>
    <property type="molecule type" value="Genomic_DNA"/>
</dbReference>
<proteinExistence type="predicted"/>
<name>A0A1I5W1I8_9GAMM</name>
<dbReference type="Proteomes" id="UP000182025">
    <property type="component" value="Unassembled WGS sequence"/>
</dbReference>
<dbReference type="RefSeq" id="WP_074916843.1">
    <property type="nucleotide sequence ID" value="NZ_FOXK01000008.1"/>
</dbReference>
<dbReference type="AlphaFoldDB" id="A0A1I5W1I8"/>
<protein>
    <submittedName>
        <fullName evidence="1">Uncharacterized protein</fullName>
    </submittedName>
</protein>
<gene>
    <name evidence="1" type="ORF">SAMN05216177_10852</name>
</gene>
<reference evidence="2" key="1">
    <citation type="submission" date="2016-10" db="EMBL/GenBank/DDBJ databases">
        <authorList>
            <person name="Varghese N."/>
            <person name="Submissions S."/>
        </authorList>
    </citation>
    <scope>NUCLEOTIDE SEQUENCE [LARGE SCALE GENOMIC DNA]</scope>
    <source>
        <strain evidence="2">JCM 15604</strain>
    </source>
</reference>
<organism evidence="1 2">
    <name type="scientific">Ectopseudomonas toyotomiensis</name>
    <dbReference type="NCBI Taxonomy" id="554344"/>
    <lineage>
        <taxon>Bacteria</taxon>
        <taxon>Pseudomonadati</taxon>
        <taxon>Pseudomonadota</taxon>
        <taxon>Gammaproteobacteria</taxon>
        <taxon>Pseudomonadales</taxon>
        <taxon>Pseudomonadaceae</taxon>
        <taxon>Ectopseudomonas</taxon>
    </lineage>
</organism>
<evidence type="ECO:0000313" key="1">
    <source>
        <dbReference type="EMBL" id="SFQ13116.1"/>
    </source>
</evidence>